<gene>
    <name evidence="2" type="ORF">FSB_LOCUS23509</name>
</gene>
<feature type="compositionally biased region" description="Low complexity" evidence="1">
    <location>
        <begin position="1"/>
        <end position="34"/>
    </location>
</feature>
<organism evidence="2">
    <name type="scientific">Fagus sylvatica</name>
    <name type="common">Beechnut</name>
    <dbReference type="NCBI Taxonomy" id="28930"/>
    <lineage>
        <taxon>Eukaryota</taxon>
        <taxon>Viridiplantae</taxon>
        <taxon>Streptophyta</taxon>
        <taxon>Embryophyta</taxon>
        <taxon>Tracheophyta</taxon>
        <taxon>Spermatophyta</taxon>
        <taxon>Magnoliopsida</taxon>
        <taxon>eudicotyledons</taxon>
        <taxon>Gunneridae</taxon>
        <taxon>Pentapetalae</taxon>
        <taxon>rosids</taxon>
        <taxon>fabids</taxon>
        <taxon>Fagales</taxon>
        <taxon>Fagaceae</taxon>
        <taxon>Fagus</taxon>
    </lineage>
</organism>
<evidence type="ECO:0000256" key="1">
    <source>
        <dbReference type="SAM" id="MobiDB-lite"/>
    </source>
</evidence>
<accession>A0A2N9FYD4</accession>
<name>A0A2N9FYD4_FAGSY</name>
<feature type="region of interest" description="Disordered" evidence="1">
    <location>
        <begin position="1"/>
        <end position="40"/>
    </location>
</feature>
<dbReference type="EMBL" id="OIVN01001587">
    <property type="protein sequence ID" value="SPC95627.1"/>
    <property type="molecule type" value="Genomic_DNA"/>
</dbReference>
<reference evidence="2" key="1">
    <citation type="submission" date="2018-02" db="EMBL/GenBank/DDBJ databases">
        <authorList>
            <person name="Cohen D.B."/>
            <person name="Kent A.D."/>
        </authorList>
    </citation>
    <scope>NUCLEOTIDE SEQUENCE</scope>
</reference>
<proteinExistence type="predicted"/>
<evidence type="ECO:0000313" key="2">
    <source>
        <dbReference type="EMBL" id="SPC95627.1"/>
    </source>
</evidence>
<protein>
    <submittedName>
        <fullName evidence="2">Uncharacterized protein</fullName>
    </submittedName>
</protein>
<sequence length="103" mass="11374">MKYPQSSPSSSRLSRSITSSTMSSRLSSAYQSRSDGSYDWQSPPDGISSFFTNPFSVRLATSFLNSSQHSRLCPLAPEWYSHASPVDGVDTGGKIYLPFYLFS</sequence>
<dbReference type="AlphaFoldDB" id="A0A2N9FYD4"/>